<reference evidence="2 3" key="1">
    <citation type="submission" date="2022-10" db="EMBL/GenBank/DDBJ databases">
        <title>Comparative genomic analysis of Cohnella hashimotonis sp. nov., isolated from the International Space Station.</title>
        <authorList>
            <person name="Simpson A."/>
            <person name="Venkateswaran K."/>
        </authorList>
    </citation>
    <scope>NUCLEOTIDE SEQUENCE [LARGE SCALE GENOMIC DNA]</scope>
    <source>
        <strain evidence="2 3">DSM 18997</strain>
    </source>
</reference>
<protein>
    <submittedName>
        <fullName evidence="2">Uncharacterized protein</fullName>
    </submittedName>
</protein>
<comment type="caution">
    <text evidence="2">The sequence shown here is derived from an EMBL/GenBank/DDBJ whole genome shotgun (WGS) entry which is preliminary data.</text>
</comment>
<dbReference type="RefSeq" id="WP_277568092.1">
    <property type="nucleotide sequence ID" value="NZ_JAPDHZ010000006.1"/>
</dbReference>
<evidence type="ECO:0000256" key="1">
    <source>
        <dbReference type="SAM" id="SignalP"/>
    </source>
</evidence>
<gene>
    <name evidence="2" type="ORF">OMP38_28515</name>
</gene>
<name>A0A9X4KRH3_9BACL</name>
<feature type="signal peptide" evidence="1">
    <location>
        <begin position="1"/>
        <end position="28"/>
    </location>
</feature>
<feature type="chain" id="PRO_5040997644" evidence="1">
    <location>
        <begin position="29"/>
        <end position="211"/>
    </location>
</feature>
<keyword evidence="3" id="KW-1185">Reference proteome</keyword>
<keyword evidence="1" id="KW-0732">Signal</keyword>
<evidence type="ECO:0000313" key="3">
    <source>
        <dbReference type="Proteomes" id="UP001153387"/>
    </source>
</evidence>
<organism evidence="2 3">
    <name type="scientific">Cohnella ginsengisoli</name>
    <dbReference type="NCBI Taxonomy" id="425004"/>
    <lineage>
        <taxon>Bacteria</taxon>
        <taxon>Bacillati</taxon>
        <taxon>Bacillota</taxon>
        <taxon>Bacilli</taxon>
        <taxon>Bacillales</taxon>
        <taxon>Paenibacillaceae</taxon>
        <taxon>Cohnella</taxon>
    </lineage>
</organism>
<accession>A0A9X4KRH3</accession>
<proteinExistence type="predicted"/>
<dbReference type="EMBL" id="JAPDHZ010000006">
    <property type="protein sequence ID" value="MDG0794340.1"/>
    <property type="molecule type" value="Genomic_DNA"/>
</dbReference>
<evidence type="ECO:0000313" key="2">
    <source>
        <dbReference type="EMBL" id="MDG0794340.1"/>
    </source>
</evidence>
<dbReference type="AlphaFoldDB" id="A0A9X4KRH3"/>
<sequence>MKFNKNALRLTAAAALAVAIIAPGAAQAADAVVKTDSEKGFAALQVGNRVFVHDSEKQLYQTNGKFHDGKLIDLFTLPYGPATIPMILVYNDKAGLTVFSDLWPEFAKGKELNTTEEYMSGHISFKPMKKAANRTNHNYAEQVGDTVHVYTANDFGDLKKGYHESYAVKGTLRGLILYDCCPYAVLESPDGGLDVYHAGKEGPMKAGHINL</sequence>
<dbReference type="Proteomes" id="UP001153387">
    <property type="component" value="Unassembled WGS sequence"/>
</dbReference>